<gene>
    <name evidence="2" type="ORF">Taro_021874</name>
</gene>
<keyword evidence="3" id="KW-1185">Reference proteome</keyword>
<dbReference type="EMBL" id="NMUH01001136">
    <property type="protein sequence ID" value="MQL89303.1"/>
    <property type="molecule type" value="Genomic_DNA"/>
</dbReference>
<sequence length="73" mass="7354">MKVASRAVHSSTTTQAHSPVAGSNRGQLQVSAPTPSPPCRPPPLHAARTQQSRAPTAPTPASGSPAASASYIN</sequence>
<evidence type="ECO:0000313" key="2">
    <source>
        <dbReference type="EMBL" id="MQL89303.1"/>
    </source>
</evidence>
<evidence type="ECO:0000256" key="1">
    <source>
        <dbReference type="SAM" id="MobiDB-lite"/>
    </source>
</evidence>
<feature type="compositionally biased region" description="Pro residues" evidence="1">
    <location>
        <begin position="34"/>
        <end position="44"/>
    </location>
</feature>
<feature type="compositionally biased region" description="Low complexity" evidence="1">
    <location>
        <begin position="54"/>
        <end position="73"/>
    </location>
</feature>
<feature type="compositionally biased region" description="Polar residues" evidence="1">
    <location>
        <begin position="8"/>
        <end position="17"/>
    </location>
</feature>
<evidence type="ECO:0000313" key="3">
    <source>
        <dbReference type="Proteomes" id="UP000652761"/>
    </source>
</evidence>
<organism evidence="2 3">
    <name type="scientific">Colocasia esculenta</name>
    <name type="common">Wild taro</name>
    <name type="synonym">Arum esculentum</name>
    <dbReference type="NCBI Taxonomy" id="4460"/>
    <lineage>
        <taxon>Eukaryota</taxon>
        <taxon>Viridiplantae</taxon>
        <taxon>Streptophyta</taxon>
        <taxon>Embryophyta</taxon>
        <taxon>Tracheophyta</taxon>
        <taxon>Spermatophyta</taxon>
        <taxon>Magnoliopsida</taxon>
        <taxon>Liliopsida</taxon>
        <taxon>Araceae</taxon>
        <taxon>Aroideae</taxon>
        <taxon>Colocasieae</taxon>
        <taxon>Colocasia</taxon>
    </lineage>
</organism>
<accession>A0A843V9K1</accession>
<feature type="region of interest" description="Disordered" evidence="1">
    <location>
        <begin position="1"/>
        <end position="73"/>
    </location>
</feature>
<feature type="non-terminal residue" evidence="2">
    <location>
        <position position="73"/>
    </location>
</feature>
<comment type="caution">
    <text evidence="2">The sequence shown here is derived from an EMBL/GenBank/DDBJ whole genome shotgun (WGS) entry which is preliminary data.</text>
</comment>
<proteinExistence type="predicted"/>
<protein>
    <submittedName>
        <fullName evidence="2">Uncharacterized protein</fullName>
    </submittedName>
</protein>
<dbReference type="Proteomes" id="UP000652761">
    <property type="component" value="Unassembled WGS sequence"/>
</dbReference>
<dbReference type="AlphaFoldDB" id="A0A843V9K1"/>
<reference evidence="2" key="1">
    <citation type="submission" date="2017-07" db="EMBL/GenBank/DDBJ databases">
        <title>Taro Niue Genome Assembly and Annotation.</title>
        <authorList>
            <person name="Atibalentja N."/>
            <person name="Keating K."/>
            <person name="Fields C.J."/>
        </authorList>
    </citation>
    <scope>NUCLEOTIDE SEQUENCE</scope>
    <source>
        <strain evidence="2">Niue_2</strain>
        <tissue evidence="2">Leaf</tissue>
    </source>
</reference>
<name>A0A843V9K1_COLES</name>